<protein>
    <recommendedName>
        <fullName evidence="7">UPF0761 membrane protein FCL42_17305</fullName>
    </recommendedName>
</protein>
<dbReference type="NCBIfam" id="TIGR00765">
    <property type="entry name" value="yihY_not_rbn"/>
    <property type="match status" value="1"/>
</dbReference>
<evidence type="ECO:0000256" key="1">
    <source>
        <dbReference type="ARBA" id="ARBA00004651"/>
    </source>
</evidence>
<dbReference type="Proteomes" id="UP000305675">
    <property type="component" value="Unassembled WGS sequence"/>
</dbReference>
<dbReference type="PANTHER" id="PTHR30213">
    <property type="entry name" value="INNER MEMBRANE PROTEIN YHJD"/>
    <property type="match status" value="1"/>
</dbReference>
<feature type="transmembrane region" description="Helical" evidence="7">
    <location>
        <begin position="104"/>
        <end position="123"/>
    </location>
</feature>
<name>A0A4U1BK22_9GAMM</name>
<dbReference type="InterPro" id="IPR023679">
    <property type="entry name" value="UPF0761_bac"/>
</dbReference>
<dbReference type="PANTHER" id="PTHR30213:SF0">
    <property type="entry name" value="UPF0761 MEMBRANE PROTEIN YIHY"/>
    <property type="match status" value="1"/>
</dbReference>
<feature type="transmembrane region" description="Helical" evidence="7">
    <location>
        <begin position="212"/>
        <end position="229"/>
    </location>
</feature>
<sequence>MSRLQQAQLRLKQFPWHNIPAFLRFLVKRSGENRLQVTSGYLAYMSLLSLVPLLAVVLSIFSAFPGFTGLKSQIEQFVYTNFVPTAGDVVQQYLGEFVDNASKMTAFGVVFLAVVALALISAIDKALNQIWRIKQRRRLVYSFSMYWMILTLGPILIGASIATTSYLVSMELISQVGLDTVVPMFVAKLPFFLSVLAFVMIYALVPNTQVRLHHALAGAVVAALLFEAGKKGFAWYITTFPSYEAIYGALAVIPILFVWVYLSWMILLLGAEVTASLPEFFSRSAGENSGLRSLEDDGTLGGQSKGE</sequence>
<feature type="transmembrane region" description="Helical" evidence="7">
    <location>
        <begin position="180"/>
        <end position="205"/>
    </location>
</feature>
<evidence type="ECO:0000256" key="7">
    <source>
        <dbReference type="HAMAP-Rule" id="MF_00672"/>
    </source>
</evidence>
<dbReference type="NCBIfam" id="NF002457">
    <property type="entry name" value="PRK01637.1"/>
    <property type="match status" value="1"/>
</dbReference>
<keyword evidence="10" id="KW-1185">Reference proteome</keyword>
<dbReference type="HAMAP" id="MF_00672">
    <property type="entry name" value="UPF0761"/>
    <property type="match status" value="1"/>
</dbReference>
<dbReference type="PIRSF" id="PIRSF035875">
    <property type="entry name" value="RNase_BN"/>
    <property type="match status" value="1"/>
</dbReference>
<comment type="similarity">
    <text evidence="7">Belongs to the UPF0761 family.</text>
</comment>
<dbReference type="AlphaFoldDB" id="A0A4U1BK22"/>
<feature type="region of interest" description="Disordered" evidence="8">
    <location>
        <begin position="285"/>
        <end position="307"/>
    </location>
</feature>
<proteinExistence type="inferred from homology"/>
<dbReference type="OrthoDB" id="9808671at2"/>
<accession>A0A4U1BK22</accession>
<gene>
    <name evidence="9" type="ORF">FCL42_17305</name>
</gene>
<evidence type="ECO:0000256" key="3">
    <source>
        <dbReference type="ARBA" id="ARBA00022519"/>
    </source>
</evidence>
<feature type="transmembrane region" description="Helical" evidence="7">
    <location>
        <begin position="41"/>
        <end position="64"/>
    </location>
</feature>
<evidence type="ECO:0000256" key="8">
    <source>
        <dbReference type="SAM" id="MobiDB-lite"/>
    </source>
</evidence>
<dbReference type="GO" id="GO:0005886">
    <property type="term" value="C:plasma membrane"/>
    <property type="evidence" value="ECO:0007669"/>
    <property type="project" value="UniProtKB-SubCell"/>
</dbReference>
<evidence type="ECO:0000256" key="6">
    <source>
        <dbReference type="ARBA" id="ARBA00023136"/>
    </source>
</evidence>
<dbReference type="Pfam" id="PF03631">
    <property type="entry name" value="Virul_fac_BrkB"/>
    <property type="match status" value="1"/>
</dbReference>
<evidence type="ECO:0000313" key="10">
    <source>
        <dbReference type="Proteomes" id="UP000305675"/>
    </source>
</evidence>
<keyword evidence="6 7" id="KW-0472">Membrane</keyword>
<comment type="caution">
    <text evidence="9">The sequence shown here is derived from an EMBL/GenBank/DDBJ whole genome shotgun (WGS) entry which is preliminary data.</text>
</comment>
<evidence type="ECO:0000313" key="9">
    <source>
        <dbReference type="EMBL" id="TKB51784.1"/>
    </source>
</evidence>
<evidence type="ECO:0000256" key="5">
    <source>
        <dbReference type="ARBA" id="ARBA00022989"/>
    </source>
</evidence>
<organism evidence="9 10">
    <name type="scientific">Ferrimonas aestuarii</name>
    <dbReference type="NCBI Taxonomy" id="2569539"/>
    <lineage>
        <taxon>Bacteria</taxon>
        <taxon>Pseudomonadati</taxon>
        <taxon>Pseudomonadota</taxon>
        <taxon>Gammaproteobacteria</taxon>
        <taxon>Alteromonadales</taxon>
        <taxon>Ferrimonadaceae</taxon>
        <taxon>Ferrimonas</taxon>
    </lineage>
</organism>
<dbReference type="EMBL" id="SWCJ01000017">
    <property type="protein sequence ID" value="TKB51784.1"/>
    <property type="molecule type" value="Genomic_DNA"/>
</dbReference>
<keyword evidence="3" id="KW-0997">Cell inner membrane</keyword>
<feature type="transmembrane region" description="Helical" evidence="7">
    <location>
        <begin position="144"/>
        <end position="168"/>
    </location>
</feature>
<evidence type="ECO:0000256" key="2">
    <source>
        <dbReference type="ARBA" id="ARBA00022475"/>
    </source>
</evidence>
<keyword evidence="5 7" id="KW-1133">Transmembrane helix</keyword>
<dbReference type="InterPro" id="IPR017039">
    <property type="entry name" value="Virul_fac_BrkB"/>
</dbReference>
<feature type="transmembrane region" description="Helical" evidence="7">
    <location>
        <begin position="249"/>
        <end position="271"/>
    </location>
</feature>
<keyword evidence="2 7" id="KW-1003">Cell membrane</keyword>
<dbReference type="RefSeq" id="WP_136864689.1">
    <property type="nucleotide sequence ID" value="NZ_SWCJ01000017.1"/>
</dbReference>
<evidence type="ECO:0000256" key="4">
    <source>
        <dbReference type="ARBA" id="ARBA00022692"/>
    </source>
</evidence>
<keyword evidence="4 7" id="KW-0812">Transmembrane</keyword>
<reference evidence="9 10" key="1">
    <citation type="submission" date="2019-04" db="EMBL/GenBank/DDBJ databases">
        <authorList>
            <person name="Hwang J.C."/>
        </authorList>
    </citation>
    <scope>NUCLEOTIDE SEQUENCE [LARGE SCALE GENOMIC DNA]</scope>
    <source>
        <strain evidence="9 10">IMCC35002</strain>
    </source>
</reference>
<comment type="subcellular location">
    <subcellularLocation>
        <location evidence="1 7">Cell membrane</location>
        <topology evidence="1 7">Multi-pass membrane protein</topology>
    </subcellularLocation>
</comment>